<name>A0ABT5ZLH1_9ACTN</name>
<sequence length="139" mass="14868">MLRENGYAGFTLETVASRASTSRPVIARPWANRHELLHATIAHVGARREDPAPDTKSVRGDLIALLRRANGAWLDLATMVGVQLGGYYQETGKTLADLREVLIGGHELLRSVAASVDCDLCVGGQVVAAIPMPTTTPSH</sequence>
<evidence type="ECO:0000313" key="2">
    <source>
        <dbReference type="Proteomes" id="UP001216579"/>
    </source>
</evidence>
<dbReference type="SUPFAM" id="SSF46689">
    <property type="entry name" value="Homeodomain-like"/>
    <property type="match status" value="1"/>
</dbReference>
<keyword evidence="2" id="KW-1185">Reference proteome</keyword>
<protein>
    <submittedName>
        <fullName evidence="1">TetR family transcriptional regulator</fullName>
    </submittedName>
</protein>
<comment type="caution">
    <text evidence="1">The sequence shown here is derived from an EMBL/GenBank/DDBJ whole genome shotgun (WGS) entry which is preliminary data.</text>
</comment>
<organism evidence="1 2">
    <name type="scientific">Streptomyces silvisoli</name>
    <dbReference type="NCBI Taxonomy" id="3034235"/>
    <lineage>
        <taxon>Bacteria</taxon>
        <taxon>Bacillati</taxon>
        <taxon>Actinomycetota</taxon>
        <taxon>Actinomycetes</taxon>
        <taxon>Kitasatosporales</taxon>
        <taxon>Streptomycetaceae</taxon>
        <taxon>Streptomyces</taxon>
    </lineage>
</organism>
<dbReference type="InterPro" id="IPR009057">
    <property type="entry name" value="Homeodomain-like_sf"/>
</dbReference>
<reference evidence="1 2" key="1">
    <citation type="submission" date="2023-03" db="EMBL/GenBank/DDBJ databases">
        <title>Draft genome sequence of Streptomyces sp. RB6PN23 isolated from peat swamp forest in Thailand.</title>
        <authorList>
            <person name="Klaysubun C."/>
            <person name="Duangmal K."/>
        </authorList>
    </citation>
    <scope>NUCLEOTIDE SEQUENCE [LARGE SCALE GENOMIC DNA]</scope>
    <source>
        <strain evidence="1 2">RB6PN23</strain>
    </source>
</reference>
<dbReference type="RefSeq" id="WP_276094050.1">
    <property type="nucleotide sequence ID" value="NZ_JARJBC010000008.1"/>
</dbReference>
<gene>
    <name evidence="1" type="ORF">P3G67_15745</name>
</gene>
<proteinExistence type="predicted"/>
<dbReference type="Gene3D" id="1.10.357.10">
    <property type="entry name" value="Tetracycline Repressor, domain 2"/>
    <property type="match status" value="1"/>
</dbReference>
<accession>A0ABT5ZLH1</accession>
<dbReference type="EMBL" id="JARJBC010000008">
    <property type="protein sequence ID" value="MDF3290672.1"/>
    <property type="molecule type" value="Genomic_DNA"/>
</dbReference>
<evidence type="ECO:0000313" key="1">
    <source>
        <dbReference type="EMBL" id="MDF3290672.1"/>
    </source>
</evidence>
<dbReference type="Proteomes" id="UP001216579">
    <property type="component" value="Unassembled WGS sequence"/>
</dbReference>